<keyword evidence="1" id="KW-1185">Reference proteome</keyword>
<sequence length="251" mass="28869">MEQEISPTRVFTPFDSEYLLLCNAVRKEFFKVFKYALNSNDCDKKVEVAISVEFTDEATVGITANLNIAISNWFDGYKKRMAEVGIVWIVEEELTFEFTAILREMCPRATAEASPGLQKRMDVFLPNLKHGIAIIVEVAFYYGSEKEKTYFARDAYNSKHRKYLVQCEHLPLISPGVKLGRKLDQVYDYFVTLKESEEAKKIYRKYACIALIVAHDANAERSIKKSKVMSLVRVFNHSSNRPKVQPRFGAH</sequence>
<evidence type="ECO:0000313" key="1">
    <source>
        <dbReference type="Proteomes" id="UP000887574"/>
    </source>
</evidence>
<name>A0A915DB10_9BILA</name>
<protein>
    <submittedName>
        <fullName evidence="2 3">Uncharacterized protein</fullName>
    </submittedName>
</protein>
<evidence type="ECO:0000313" key="2">
    <source>
        <dbReference type="WBParaSite" id="jg17978"/>
    </source>
</evidence>
<proteinExistence type="predicted"/>
<reference evidence="2 3" key="1">
    <citation type="submission" date="2022-11" db="UniProtKB">
        <authorList>
            <consortium name="WormBaseParasite"/>
        </authorList>
    </citation>
    <scope>IDENTIFICATION</scope>
</reference>
<evidence type="ECO:0000313" key="3">
    <source>
        <dbReference type="WBParaSite" id="jg17979"/>
    </source>
</evidence>
<dbReference type="Proteomes" id="UP000887574">
    <property type="component" value="Unplaced"/>
</dbReference>
<dbReference type="WBParaSite" id="jg17979">
    <property type="protein sequence ID" value="jg17979"/>
    <property type="gene ID" value="jg17979"/>
</dbReference>
<dbReference type="WBParaSite" id="jg17978">
    <property type="protein sequence ID" value="jg17978"/>
    <property type="gene ID" value="jg17978"/>
</dbReference>
<organism evidence="1 3">
    <name type="scientific">Ditylenchus dipsaci</name>
    <dbReference type="NCBI Taxonomy" id="166011"/>
    <lineage>
        <taxon>Eukaryota</taxon>
        <taxon>Metazoa</taxon>
        <taxon>Ecdysozoa</taxon>
        <taxon>Nematoda</taxon>
        <taxon>Chromadorea</taxon>
        <taxon>Rhabditida</taxon>
        <taxon>Tylenchina</taxon>
        <taxon>Tylenchomorpha</taxon>
        <taxon>Sphaerularioidea</taxon>
        <taxon>Anguinidae</taxon>
        <taxon>Anguininae</taxon>
        <taxon>Ditylenchus</taxon>
    </lineage>
</organism>
<dbReference type="AlphaFoldDB" id="A0A915DB10"/>
<accession>A0A915DB10</accession>